<protein>
    <recommendedName>
        <fullName evidence="7">UDP-3-O-acylglucosamine N-acyltransferase</fullName>
        <ecNumber evidence="7">2.3.1.191</ecNumber>
    </recommendedName>
</protein>
<keyword evidence="6 7" id="KW-0012">Acyltransferase</keyword>
<dbReference type="NCBIfam" id="NF002060">
    <property type="entry name" value="PRK00892.1"/>
    <property type="match status" value="1"/>
</dbReference>
<evidence type="ECO:0000256" key="5">
    <source>
        <dbReference type="ARBA" id="ARBA00023098"/>
    </source>
</evidence>
<evidence type="ECO:0000256" key="6">
    <source>
        <dbReference type="ARBA" id="ARBA00023315"/>
    </source>
</evidence>
<gene>
    <name evidence="7 9" type="primary">lpxD</name>
    <name evidence="9" type="ORF">CULFYP111_01156</name>
</gene>
<proteinExistence type="inferred from homology"/>
<comment type="subunit">
    <text evidence="7">Homotrimer.</text>
</comment>
<dbReference type="PANTHER" id="PTHR43378:SF2">
    <property type="entry name" value="UDP-3-O-ACYLGLUCOSAMINE N-ACYLTRANSFERASE 1, MITOCHONDRIAL-RELATED"/>
    <property type="match status" value="1"/>
</dbReference>
<dbReference type="InterPro" id="IPR011004">
    <property type="entry name" value="Trimer_LpxA-like_sf"/>
</dbReference>
<evidence type="ECO:0000313" key="9">
    <source>
        <dbReference type="EMBL" id="VYS99219.1"/>
    </source>
</evidence>
<evidence type="ECO:0000256" key="3">
    <source>
        <dbReference type="ARBA" id="ARBA00022679"/>
    </source>
</evidence>
<name>A0A6N2T1H2_9BACT</name>
<dbReference type="InterPro" id="IPR020573">
    <property type="entry name" value="UDP_GlcNAc_AcTrfase_non-rep"/>
</dbReference>
<evidence type="ECO:0000256" key="2">
    <source>
        <dbReference type="ARBA" id="ARBA00022556"/>
    </source>
</evidence>
<dbReference type="GO" id="GO:0009245">
    <property type="term" value="P:lipid A biosynthetic process"/>
    <property type="evidence" value="ECO:0007669"/>
    <property type="project" value="UniProtKB-UniRule"/>
</dbReference>
<dbReference type="UniPathway" id="UPA00973"/>
<organism evidence="9">
    <name type="scientific">Campylobacter ureolyticus</name>
    <dbReference type="NCBI Taxonomy" id="827"/>
    <lineage>
        <taxon>Bacteria</taxon>
        <taxon>Pseudomonadati</taxon>
        <taxon>Campylobacterota</taxon>
        <taxon>Epsilonproteobacteria</taxon>
        <taxon>Campylobacterales</taxon>
        <taxon>Campylobacteraceae</taxon>
        <taxon>Campylobacter</taxon>
    </lineage>
</organism>
<dbReference type="HAMAP" id="MF_00523">
    <property type="entry name" value="LpxD"/>
    <property type="match status" value="1"/>
</dbReference>
<comment type="pathway">
    <text evidence="7">Bacterial outer membrane biogenesis; LPS lipid A biosynthesis.</text>
</comment>
<dbReference type="Gene3D" id="3.40.1390.10">
    <property type="entry name" value="MurE/MurF, N-terminal domain"/>
    <property type="match status" value="1"/>
</dbReference>
<dbReference type="AlphaFoldDB" id="A0A6N2T1H2"/>
<keyword evidence="1 7" id="KW-0444">Lipid biosynthesis</keyword>
<evidence type="ECO:0000256" key="7">
    <source>
        <dbReference type="HAMAP-Rule" id="MF_00523"/>
    </source>
</evidence>
<reference evidence="9" key="1">
    <citation type="submission" date="2019-11" db="EMBL/GenBank/DDBJ databases">
        <authorList>
            <person name="Feng L."/>
        </authorList>
    </citation>
    <scope>NUCLEOTIDE SEQUENCE</scope>
    <source>
        <strain evidence="9">CUreolyticusLFYP111</strain>
    </source>
</reference>
<accession>A0A6N2T1H2</accession>
<dbReference type="NCBIfam" id="TIGR01853">
    <property type="entry name" value="lipid_A_lpxD"/>
    <property type="match status" value="1"/>
</dbReference>
<keyword evidence="4 7" id="KW-0677">Repeat</keyword>
<keyword evidence="2 7" id="KW-0441">Lipid A biosynthesis</keyword>
<feature type="domain" description="UDP-3-O-[3-hydroxymyristoyl] glucosamine N-acyltransferase non-repeat region" evidence="8">
    <location>
        <begin position="18"/>
        <end position="86"/>
    </location>
</feature>
<dbReference type="Pfam" id="PF00132">
    <property type="entry name" value="Hexapep"/>
    <property type="match status" value="2"/>
</dbReference>
<dbReference type="SUPFAM" id="SSF51161">
    <property type="entry name" value="Trimeric LpxA-like enzymes"/>
    <property type="match status" value="1"/>
</dbReference>
<evidence type="ECO:0000256" key="4">
    <source>
        <dbReference type="ARBA" id="ARBA00022737"/>
    </source>
</evidence>
<dbReference type="Pfam" id="PF04613">
    <property type="entry name" value="LpxD"/>
    <property type="match status" value="1"/>
</dbReference>
<dbReference type="EMBL" id="CACRSK010000003">
    <property type="protein sequence ID" value="VYS99219.1"/>
    <property type="molecule type" value="Genomic_DNA"/>
</dbReference>
<keyword evidence="3 7" id="KW-0808">Transferase</keyword>
<dbReference type="InterPro" id="IPR007691">
    <property type="entry name" value="LpxD"/>
</dbReference>
<sequence length="317" mass="34575">MLISKICEILGIKFDGDDFEIKAINSLDLANKDELSYCDSLKNVKFLESSKAGAVLVSDKMLKFVPKNSKALICENPHLSFAILSAYFKKELINYTNPSKINKTAKVMENAYVGYDSFIDENTLIMPGAYIGDNVKIGKNCIIYPNVVIYNDTIIGNNCIIHANSVVGSDGFGYAHTKDGKHVKIHHNGNVIIEDDVEIGAGTTIDRGVFKPTIIKSGTKIDNLVQVGHNCELGNNCLIVSQTGISGSTILGRNVVMGGQSGSAGHVKVGDFAQIAARGGISKNLEGFKQYAGHPIYELKEWLKINAKIHRFFKKES</sequence>
<evidence type="ECO:0000259" key="8">
    <source>
        <dbReference type="Pfam" id="PF04613"/>
    </source>
</evidence>
<comment type="catalytic activity">
    <reaction evidence="7">
        <text>a UDP-3-O-[(3R)-3-hydroxyacyl]-alpha-D-glucosamine + a (3R)-hydroxyacyl-[ACP] = a UDP-2-N,3-O-bis[(3R)-3-hydroxyacyl]-alpha-D-glucosamine + holo-[ACP] + H(+)</text>
        <dbReference type="Rhea" id="RHEA:53836"/>
        <dbReference type="Rhea" id="RHEA-COMP:9685"/>
        <dbReference type="Rhea" id="RHEA-COMP:9945"/>
        <dbReference type="ChEBI" id="CHEBI:15378"/>
        <dbReference type="ChEBI" id="CHEBI:64479"/>
        <dbReference type="ChEBI" id="CHEBI:78827"/>
        <dbReference type="ChEBI" id="CHEBI:137740"/>
        <dbReference type="ChEBI" id="CHEBI:137748"/>
        <dbReference type="EC" id="2.3.1.191"/>
    </reaction>
</comment>
<dbReference type="RefSeq" id="WP_156847482.1">
    <property type="nucleotide sequence ID" value="NZ_CACRSK010000003.1"/>
</dbReference>
<comment type="function">
    <text evidence="7">Catalyzes the N-acylation of UDP-3-O-acylglucosamine using 3-hydroxyacyl-ACP as the acyl donor. Is involved in the biosynthesis of lipid A, a phosphorylated glycolipid that anchors the lipopolysaccharide to the outer membrane of the cell.</text>
</comment>
<dbReference type="InterPro" id="IPR001451">
    <property type="entry name" value="Hexapep"/>
</dbReference>
<dbReference type="GO" id="GO:0016410">
    <property type="term" value="F:N-acyltransferase activity"/>
    <property type="evidence" value="ECO:0007669"/>
    <property type="project" value="InterPro"/>
</dbReference>
<dbReference type="EC" id="2.3.1.191" evidence="7"/>
<dbReference type="GO" id="GO:0103118">
    <property type="term" value="F:UDP-3-O-[(3R)-3-hydroxyacyl]-glucosamine N-acyltransferase activity"/>
    <property type="evidence" value="ECO:0007669"/>
    <property type="project" value="UniProtKB-EC"/>
</dbReference>
<dbReference type="PANTHER" id="PTHR43378">
    <property type="entry name" value="UDP-3-O-ACYLGLUCOSAMINE N-ACYLTRANSFERASE"/>
    <property type="match status" value="1"/>
</dbReference>
<dbReference type="GO" id="GO:0016020">
    <property type="term" value="C:membrane"/>
    <property type="evidence" value="ECO:0007669"/>
    <property type="project" value="GOC"/>
</dbReference>
<comment type="similarity">
    <text evidence="7">Belongs to the transferase hexapeptide repeat family. LpxD subfamily.</text>
</comment>
<feature type="active site" description="Proton acceptor" evidence="7">
    <location>
        <position position="229"/>
    </location>
</feature>
<dbReference type="CDD" id="cd03352">
    <property type="entry name" value="LbH_LpxD"/>
    <property type="match status" value="1"/>
</dbReference>
<evidence type="ECO:0000256" key="1">
    <source>
        <dbReference type="ARBA" id="ARBA00022516"/>
    </source>
</evidence>
<dbReference type="Gene3D" id="2.160.10.10">
    <property type="entry name" value="Hexapeptide repeat proteins"/>
    <property type="match status" value="1"/>
</dbReference>
<keyword evidence="5 7" id="KW-0443">Lipid metabolism</keyword>